<reference evidence="1" key="3">
    <citation type="submission" date="2025-08" db="UniProtKB">
        <authorList>
            <consortium name="Ensembl"/>
        </authorList>
    </citation>
    <scope>IDENTIFICATION</scope>
    <source>
        <strain evidence="1">17573</strain>
    </source>
</reference>
<keyword evidence="2" id="KW-1185">Reference proteome</keyword>
<accession>A0A5F8AIU7</accession>
<reference evidence="2" key="1">
    <citation type="journal article" date="2007" name="Science">
        <title>Evolutionary and biomedical insights from the rhesus macaque genome.</title>
        <authorList>
            <person name="Gibbs R.A."/>
            <person name="Rogers J."/>
            <person name="Katze M.G."/>
            <person name="Bumgarner R."/>
            <person name="Weinstock G.M."/>
            <person name="Mardis E.R."/>
            <person name="Remington K.A."/>
            <person name="Strausberg R.L."/>
            <person name="Venter J.C."/>
            <person name="Wilson R.K."/>
            <person name="Batzer M.A."/>
            <person name="Bustamante C.D."/>
            <person name="Eichler E.E."/>
            <person name="Hahn M.W."/>
            <person name="Hardison R.C."/>
            <person name="Makova K.D."/>
            <person name="Miller W."/>
            <person name="Milosavljevic A."/>
            <person name="Palermo R.E."/>
            <person name="Siepel A."/>
            <person name="Sikela J.M."/>
            <person name="Attaway T."/>
            <person name="Bell S."/>
            <person name="Bernard K.E."/>
            <person name="Buhay C.J."/>
            <person name="Chandrabose M.N."/>
            <person name="Dao M."/>
            <person name="Davis C."/>
            <person name="Delehaunty K.D."/>
            <person name="Ding Y."/>
            <person name="Dinh H.H."/>
            <person name="Dugan-Rocha S."/>
            <person name="Fulton L.A."/>
            <person name="Gabisi R.A."/>
            <person name="Garner T.T."/>
            <person name="Godfrey J."/>
            <person name="Hawes A.C."/>
            <person name="Hernandez J."/>
            <person name="Hines S."/>
            <person name="Holder M."/>
            <person name="Hume J."/>
            <person name="Jhangiani S.N."/>
            <person name="Joshi V."/>
            <person name="Khan Z.M."/>
            <person name="Kirkness E.F."/>
            <person name="Cree A."/>
            <person name="Fowler R.G."/>
            <person name="Lee S."/>
            <person name="Lewis L.R."/>
            <person name="Li Z."/>
            <person name="Liu Y.-S."/>
            <person name="Moore S.M."/>
            <person name="Muzny D."/>
            <person name="Nazareth L.V."/>
            <person name="Ngo D.N."/>
            <person name="Okwuonu G.O."/>
            <person name="Pai G."/>
            <person name="Parker D."/>
            <person name="Paul H.A."/>
            <person name="Pfannkoch C."/>
            <person name="Pohl C.S."/>
            <person name="Rogers Y.-H.C."/>
            <person name="Ruiz S.J."/>
            <person name="Sabo A."/>
            <person name="Santibanez J."/>
            <person name="Schneider B.W."/>
            <person name="Smith S.M."/>
            <person name="Sodergren E."/>
            <person name="Svatek A.F."/>
            <person name="Utterback T.R."/>
            <person name="Vattathil S."/>
            <person name="Warren W."/>
            <person name="White C.S."/>
            <person name="Chinwalla A.T."/>
            <person name="Feng Y."/>
            <person name="Halpern A.L."/>
            <person name="Hillier L.W."/>
            <person name="Huang X."/>
            <person name="Minx P."/>
            <person name="Nelson J.O."/>
            <person name="Pepin K.H."/>
            <person name="Qin X."/>
            <person name="Sutton G.G."/>
            <person name="Venter E."/>
            <person name="Walenz B.P."/>
            <person name="Wallis J.W."/>
            <person name="Worley K.C."/>
            <person name="Yang S.-P."/>
            <person name="Jones S.M."/>
            <person name="Marra M.A."/>
            <person name="Rocchi M."/>
            <person name="Schein J.E."/>
            <person name="Baertsch R."/>
            <person name="Clarke L."/>
            <person name="Csuros M."/>
            <person name="Glasscock J."/>
            <person name="Harris R.A."/>
            <person name="Havlak P."/>
            <person name="Jackson A.R."/>
            <person name="Jiang H."/>
            <person name="Liu Y."/>
            <person name="Messina D.N."/>
            <person name="Shen Y."/>
            <person name="Song H.X.-Z."/>
            <person name="Wylie T."/>
            <person name="Zhang L."/>
            <person name="Birney E."/>
            <person name="Han K."/>
            <person name="Konkel M.K."/>
            <person name="Lee J."/>
            <person name="Smit A.F.A."/>
            <person name="Ullmer B."/>
            <person name="Wang H."/>
            <person name="Xing J."/>
            <person name="Burhans R."/>
            <person name="Cheng Z."/>
            <person name="Karro J.E."/>
            <person name="Ma J."/>
            <person name="Raney B."/>
            <person name="She X."/>
            <person name="Cox M.J."/>
            <person name="Demuth J.P."/>
            <person name="Dumas L.J."/>
            <person name="Han S.-G."/>
            <person name="Hopkins J."/>
            <person name="Karimpour-Fard A."/>
            <person name="Kim Y.H."/>
            <person name="Pollack J.R."/>
            <person name="Vinar T."/>
            <person name="Addo-Quaye C."/>
            <person name="Degenhardt J."/>
            <person name="Denby A."/>
            <person name="Hubisz M.J."/>
            <person name="Indap A."/>
            <person name="Kosiol C."/>
            <person name="Lahn B.T."/>
            <person name="Lawson H.A."/>
            <person name="Marklein A."/>
            <person name="Nielsen R."/>
            <person name="Vallender E.J."/>
            <person name="Clark A.G."/>
            <person name="Ferguson B."/>
            <person name="Hernandez R.D."/>
            <person name="Hirani K."/>
            <person name="Kehrer-Sawatzki H."/>
            <person name="Kolb J."/>
            <person name="Patil S."/>
            <person name="Pu L.-L."/>
            <person name="Ren Y."/>
            <person name="Smith D.G."/>
            <person name="Wheeler D.A."/>
            <person name="Schenck I."/>
            <person name="Ball E.V."/>
            <person name="Chen R."/>
            <person name="Cooper D.N."/>
            <person name="Giardine B."/>
            <person name="Hsu F."/>
            <person name="Kent W.J."/>
            <person name="Lesk A."/>
            <person name="Nelson D.L."/>
            <person name="O'brien W.E."/>
            <person name="Pruefer K."/>
            <person name="Stenson P.D."/>
            <person name="Wallace J.C."/>
            <person name="Ke H."/>
            <person name="Liu X.-M."/>
            <person name="Wang P."/>
            <person name="Xiang A.P."/>
            <person name="Yang F."/>
            <person name="Barber G.P."/>
            <person name="Haussler D."/>
            <person name="Karolchik D."/>
            <person name="Kern A.D."/>
            <person name="Kuhn R.M."/>
            <person name="Smith K.E."/>
            <person name="Zwieg A.S."/>
        </authorList>
    </citation>
    <scope>NUCLEOTIDE SEQUENCE [LARGE SCALE GENOMIC DNA]</scope>
    <source>
        <strain evidence="2">17573</strain>
    </source>
</reference>
<organism evidence="1 2">
    <name type="scientific">Macaca mulatta</name>
    <name type="common">Rhesus macaque</name>
    <dbReference type="NCBI Taxonomy" id="9544"/>
    <lineage>
        <taxon>Eukaryota</taxon>
        <taxon>Metazoa</taxon>
        <taxon>Chordata</taxon>
        <taxon>Craniata</taxon>
        <taxon>Vertebrata</taxon>
        <taxon>Euteleostomi</taxon>
        <taxon>Mammalia</taxon>
        <taxon>Eutheria</taxon>
        <taxon>Euarchontoglires</taxon>
        <taxon>Primates</taxon>
        <taxon>Haplorrhini</taxon>
        <taxon>Catarrhini</taxon>
        <taxon>Cercopithecidae</taxon>
        <taxon>Cercopithecinae</taxon>
        <taxon>Macaca</taxon>
    </lineage>
</organism>
<name>A0A5F8AIU7_MACMU</name>
<dbReference type="PANTHER" id="PTHR12138:SF152">
    <property type="entry name" value="C2H2-TYPE DOMAIN-CONTAINING PROTEIN"/>
    <property type="match status" value="1"/>
</dbReference>
<dbReference type="Proteomes" id="UP000006718">
    <property type="component" value="Chromosome 19"/>
</dbReference>
<dbReference type="Ensembl" id="ENSMMUT00000090162.1">
    <property type="protein sequence ID" value="ENSMMUP00000077317.1"/>
    <property type="gene ID" value="ENSMMUG00000061505.1"/>
</dbReference>
<evidence type="ECO:0000313" key="2">
    <source>
        <dbReference type="Proteomes" id="UP000006718"/>
    </source>
</evidence>
<dbReference type="PRINTS" id="PR02046">
    <property type="entry name" value="FAM138ABCDF"/>
</dbReference>
<sequence length="121" mass="13213">MILPHCSIELLGSSSPSASASQVARTTGVYHHTWLKKFFFFFVETESHYVAQAGLKLLGSSNPPTSASQSAGITGMNYCTWPFPLILVTATPDFFIWGTALLHSQSMPFVPAPLQHPQLTM</sequence>
<evidence type="ECO:0000313" key="1">
    <source>
        <dbReference type="Ensembl" id="ENSMMUP00000077317.1"/>
    </source>
</evidence>
<protein>
    <submittedName>
        <fullName evidence="1">Uncharacterized protein</fullName>
    </submittedName>
</protein>
<reference evidence="1" key="4">
    <citation type="submission" date="2025-09" db="UniProtKB">
        <authorList>
            <consortium name="Ensembl"/>
        </authorList>
    </citation>
    <scope>IDENTIFICATION</scope>
    <source>
        <strain evidence="1">17573</strain>
    </source>
</reference>
<dbReference type="GeneTree" id="ENSGT01120000271815"/>
<dbReference type="InParanoid" id="A0A5F8AIU7"/>
<dbReference type="AlphaFoldDB" id="A0A5F8AIU7"/>
<proteinExistence type="predicted"/>
<dbReference type="PANTHER" id="PTHR12138">
    <property type="entry name" value="PRIMATE-EXPANDED PROTEIN FAMILY"/>
    <property type="match status" value="1"/>
</dbReference>
<dbReference type="VEuPathDB" id="HostDB:ENSMMUG00000061505"/>
<dbReference type="InterPro" id="IPR023245">
    <property type="entry name" value="FAM138"/>
</dbReference>
<reference evidence="1" key="2">
    <citation type="submission" date="2019-01" db="EMBL/GenBank/DDBJ databases">
        <authorList>
            <person name="Graves T."/>
            <person name="Eichler E.E."/>
            <person name="Wilson R.K."/>
        </authorList>
    </citation>
    <scope>NUCLEOTIDE SEQUENCE [LARGE SCALE GENOMIC DNA]</scope>
    <source>
        <strain evidence="1">17573</strain>
    </source>
</reference>
<dbReference type="PRINTS" id="PR02045">
    <property type="entry name" value="F138DOMAIN"/>
</dbReference>